<sequence length="68" mass="8288">CQNSEINKLNKVVEKLKEKIENFFNYGTPEKEPEKKQHKYLFPELKPNNYPDELNEIKGRRIKKNRLR</sequence>
<gene>
    <name evidence="1" type="ORF">BZG74_15100</name>
</gene>
<comment type="caution">
    <text evidence="1">The sequence shown here is derived from an EMBL/GenBank/DDBJ whole genome shotgun (WGS) entry which is preliminary data.</text>
</comment>
<dbReference type="EMBL" id="MUFC01000027">
    <property type="protein sequence ID" value="OOE84280.1"/>
    <property type="molecule type" value="Genomic_DNA"/>
</dbReference>
<accession>A0ABX3K830</accession>
<organism evidence="1 2">
    <name type="scientific">Salinivibrio sharmensis</name>
    <dbReference type="NCBI Taxonomy" id="390883"/>
    <lineage>
        <taxon>Bacteria</taxon>
        <taxon>Pseudomonadati</taxon>
        <taxon>Pseudomonadota</taxon>
        <taxon>Gammaproteobacteria</taxon>
        <taxon>Vibrionales</taxon>
        <taxon>Vibrionaceae</taxon>
        <taxon>Salinivibrio</taxon>
    </lineage>
</organism>
<feature type="non-terminal residue" evidence="1">
    <location>
        <position position="1"/>
    </location>
</feature>
<name>A0ABX3K830_9GAMM</name>
<protein>
    <submittedName>
        <fullName evidence="1">Uncharacterized protein</fullName>
    </submittedName>
</protein>
<dbReference type="Proteomes" id="UP000188627">
    <property type="component" value="Unassembled WGS sequence"/>
</dbReference>
<keyword evidence="2" id="KW-1185">Reference proteome</keyword>
<dbReference type="RefSeq" id="WP_235605782.1">
    <property type="nucleotide sequence ID" value="NZ_MUFC01000027.1"/>
</dbReference>
<evidence type="ECO:0000313" key="1">
    <source>
        <dbReference type="EMBL" id="OOE84280.1"/>
    </source>
</evidence>
<evidence type="ECO:0000313" key="2">
    <source>
        <dbReference type="Proteomes" id="UP000188627"/>
    </source>
</evidence>
<reference evidence="2" key="1">
    <citation type="submission" date="2017-01" db="EMBL/GenBank/DDBJ databases">
        <title>Draft genome of the species Salinivibrio sharmensis.</title>
        <authorList>
            <person name="Lopez-Hermoso C."/>
            <person name="De La Haba R."/>
            <person name="Sanchez-Porro C."/>
            <person name="Ventosa A."/>
        </authorList>
    </citation>
    <scope>NUCLEOTIDE SEQUENCE [LARGE SCALE GENOMIC DNA]</scope>
    <source>
        <strain evidence="2">CBH463</strain>
    </source>
</reference>
<proteinExistence type="predicted"/>